<evidence type="ECO:0000256" key="2">
    <source>
        <dbReference type="ARBA" id="ARBA00008807"/>
    </source>
</evidence>
<keyword evidence="8 10" id="KW-0472">Membrane</keyword>
<evidence type="ECO:0000256" key="1">
    <source>
        <dbReference type="ARBA" id="ARBA00004141"/>
    </source>
</evidence>
<keyword evidence="12" id="KW-1185">Reference proteome</keyword>
<dbReference type="OrthoDB" id="9986677at2759"/>
<feature type="transmembrane region" description="Helical" evidence="10">
    <location>
        <begin position="753"/>
        <end position="771"/>
    </location>
</feature>
<evidence type="ECO:0000256" key="7">
    <source>
        <dbReference type="ARBA" id="ARBA00022989"/>
    </source>
</evidence>
<feature type="transmembrane region" description="Helical" evidence="10">
    <location>
        <begin position="804"/>
        <end position="826"/>
    </location>
</feature>
<proteinExistence type="inferred from homology"/>
<gene>
    <name evidence="11" type="ORF">TRICI_004810</name>
</gene>
<sequence>MKRVPVKDDSDTSLSTAGSRSHRLDSVDSSYGIAQTNFNNGPDHYFELSQNKKDELALRMCKDLTDDKLDVTESDLDVLVNRIGDLSAEESERIIQNSLQTHVDDPNFPRDNLTMLEKLIDPNDNQKNRVHNLKVQAALIQHHAPYTEVRSISDPTDDPTELAETFRAYLLGSFWVIISTGVNQFFEPRQPPITVTPSLLQLLVYPCGRALEYLPDWRFKIGKKEFSLNPGPWTYKEQTLVTIMFGITGQLAYVDNQIFVQKLKMFYNNTWATAGYQLMLILSTQFVGFGLAGLMPSVLIYPIERIWPTNFPTLALNRALLKPEPTNLAANGWTISRYRFFVYCFIGMFAYFWLPTYLFNALSTFNWMTWIDPKNFNLAAITGSVSGLGINPIPTFDWNVIDSMVPPLYTPWFANLSTFIGCLFAGAVVIPAVYWGNMYNTAYLPINSNTVFDNTGQSYAVKEILTNGVIDKEKYEKYSPPFYTAANLVVYGAYFALYPALIVDAGLSHWREVKKACIDIWRMLRNQGRMIASFDDAHSKMMQAYKEVPLYWYLIVLLISLVLGIVCVEVYPTDTPVWGIFFALGLSLVFIVPVGLVASTTGLMINLNVLAELIAGYAVAGKGVAMMTIKAFGLNTNVQAISFLSNQKLAHYAKLPPRATFKAQILGTLIQAFVIIGIVNWQISNYPDICTPDQPNKFTCPTETTYFSASIIWGVIGPKRVFVNMYPVLQYCFLIGAIIPIPFWLIKKYRPKSLLRIINPLIVLFGMVSYAPYNLSYYTPALYVGAVFNLYIRKRFKMWFERYTFVLASGFSAGIALCAIIIFFAVQYHPKPINWWGNNVIYDGVDGGLYQQALKKIPEKGYFGPEPGSFAW</sequence>
<dbReference type="GO" id="GO:0016020">
    <property type="term" value="C:membrane"/>
    <property type="evidence" value="ECO:0007669"/>
    <property type="project" value="UniProtKB-SubCell"/>
</dbReference>
<comment type="similarity">
    <text evidence="2">Belongs to the oligopeptide OPT transporter family.</text>
</comment>
<name>A0A642V5C6_9ASCO</name>
<evidence type="ECO:0000256" key="5">
    <source>
        <dbReference type="ARBA" id="ARBA00022856"/>
    </source>
</evidence>
<feature type="transmembrane region" description="Helical" evidence="10">
    <location>
        <begin position="577"/>
        <end position="598"/>
    </location>
</feature>
<dbReference type="Pfam" id="PF03169">
    <property type="entry name" value="OPT"/>
    <property type="match status" value="1"/>
</dbReference>
<reference evidence="11" key="1">
    <citation type="journal article" date="2019" name="G3 (Bethesda)">
        <title>Genome Assemblies of Two Rare Opportunistic Yeast Pathogens: Diutina rugosa (syn. Candida rugosa) and Trichomonascus ciferrii (syn. Candida ciferrii).</title>
        <authorList>
            <person name="Mixao V."/>
            <person name="Saus E."/>
            <person name="Hansen A.P."/>
            <person name="Lass-Florl C."/>
            <person name="Gabaldon T."/>
        </authorList>
    </citation>
    <scope>NUCLEOTIDE SEQUENCE</scope>
    <source>
        <strain evidence="11">CBS 4856</strain>
    </source>
</reference>
<keyword evidence="4 10" id="KW-0812">Transmembrane</keyword>
<dbReference type="PANTHER" id="PTHR22601">
    <property type="entry name" value="ISP4 LIKE PROTEIN"/>
    <property type="match status" value="1"/>
</dbReference>
<keyword evidence="5" id="KW-0571">Peptide transport</keyword>
<dbReference type="GO" id="GO:0015031">
    <property type="term" value="P:protein transport"/>
    <property type="evidence" value="ECO:0007669"/>
    <property type="project" value="UniProtKB-KW"/>
</dbReference>
<organism evidence="11 12">
    <name type="scientific">Trichomonascus ciferrii</name>
    <dbReference type="NCBI Taxonomy" id="44093"/>
    <lineage>
        <taxon>Eukaryota</taxon>
        <taxon>Fungi</taxon>
        <taxon>Dikarya</taxon>
        <taxon>Ascomycota</taxon>
        <taxon>Saccharomycotina</taxon>
        <taxon>Dipodascomycetes</taxon>
        <taxon>Dipodascales</taxon>
        <taxon>Trichomonascaceae</taxon>
        <taxon>Trichomonascus</taxon>
        <taxon>Trichomonascus ciferrii complex</taxon>
    </lineage>
</organism>
<evidence type="ECO:0000313" key="12">
    <source>
        <dbReference type="Proteomes" id="UP000761534"/>
    </source>
</evidence>
<evidence type="ECO:0000256" key="10">
    <source>
        <dbReference type="SAM" id="Phobius"/>
    </source>
</evidence>
<dbReference type="Proteomes" id="UP000761534">
    <property type="component" value="Unassembled WGS sequence"/>
</dbReference>
<evidence type="ECO:0000256" key="6">
    <source>
        <dbReference type="ARBA" id="ARBA00022927"/>
    </source>
</evidence>
<feature type="transmembrane region" description="Helical" evidence="10">
    <location>
        <begin position="728"/>
        <end position="746"/>
    </location>
</feature>
<dbReference type="AlphaFoldDB" id="A0A642V5C6"/>
<evidence type="ECO:0008006" key="13">
    <source>
        <dbReference type="Google" id="ProtNLM"/>
    </source>
</evidence>
<feature type="transmembrane region" description="Helical" evidence="10">
    <location>
        <begin position="777"/>
        <end position="792"/>
    </location>
</feature>
<feature type="compositionally biased region" description="Basic and acidic residues" evidence="9">
    <location>
        <begin position="1"/>
        <end position="10"/>
    </location>
</feature>
<feature type="transmembrane region" description="Helical" evidence="10">
    <location>
        <begin position="663"/>
        <end position="683"/>
    </location>
</feature>
<dbReference type="EMBL" id="SWFS01000369">
    <property type="protein sequence ID" value="KAA8908156.1"/>
    <property type="molecule type" value="Genomic_DNA"/>
</dbReference>
<dbReference type="InterPro" id="IPR004813">
    <property type="entry name" value="OPT"/>
</dbReference>
<feature type="transmembrane region" description="Helical" evidence="10">
    <location>
        <begin position="278"/>
        <end position="301"/>
    </location>
</feature>
<keyword evidence="3" id="KW-0813">Transport</keyword>
<evidence type="ECO:0000313" key="11">
    <source>
        <dbReference type="EMBL" id="KAA8908156.1"/>
    </source>
</evidence>
<feature type="transmembrane region" description="Helical" evidence="10">
    <location>
        <begin position="550"/>
        <end position="571"/>
    </location>
</feature>
<evidence type="ECO:0000256" key="4">
    <source>
        <dbReference type="ARBA" id="ARBA00022692"/>
    </source>
</evidence>
<evidence type="ECO:0000256" key="8">
    <source>
        <dbReference type="ARBA" id="ARBA00023136"/>
    </source>
</evidence>
<evidence type="ECO:0000256" key="9">
    <source>
        <dbReference type="SAM" id="MobiDB-lite"/>
    </source>
</evidence>
<comment type="caution">
    <text evidence="11">The sequence shown here is derived from an EMBL/GenBank/DDBJ whole genome shotgun (WGS) entry which is preliminary data.</text>
</comment>
<evidence type="ECO:0000256" key="3">
    <source>
        <dbReference type="ARBA" id="ARBA00022448"/>
    </source>
</evidence>
<dbReference type="NCBIfam" id="TIGR00727">
    <property type="entry name" value="ISP4_OPT"/>
    <property type="match status" value="1"/>
</dbReference>
<protein>
    <recommendedName>
        <fullName evidence="13">OPT family small oligopeptide transporter</fullName>
    </recommendedName>
</protein>
<dbReference type="GO" id="GO:0035673">
    <property type="term" value="F:oligopeptide transmembrane transporter activity"/>
    <property type="evidence" value="ECO:0007669"/>
    <property type="project" value="InterPro"/>
</dbReference>
<dbReference type="VEuPathDB" id="FungiDB:TRICI_004810"/>
<keyword evidence="7 10" id="KW-1133">Transmembrane helix</keyword>
<dbReference type="InterPro" id="IPR004648">
    <property type="entry name" value="Oligpept_transpt"/>
</dbReference>
<keyword evidence="6" id="KW-0653">Protein transport</keyword>
<accession>A0A642V5C6</accession>
<feature type="transmembrane region" description="Helical" evidence="10">
    <location>
        <begin position="412"/>
        <end position="435"/>
    </location>
</feature>
<dbReference type="NCBIfam" id="TIGR00728">
    <property type="entry name" value="OPT_sfam"/>
    <property type="match status" value="1"/>
</dbReference>
<comment type="subcellular location">
    <subcellularLocation>
        <location evidence="1">Membrane</location>
        <topology evidence="1">Multi-pass membrane protein</topology>
    </subcellularLocation>
</comment>
<feature type="region of interest" description="Disordered" evidence="9">
    <location>
        <begin position="1"/>
        <end position="25"/>
    </location>
</feature>
<feature type="transmembrane region" description="Helical" evidence="10">
    <location>
        <begin position="340"/>
        <end position="359"/>
    </location>
</feature>